<accession>A0A5N4D6S6</accession>
<keyword evidence="3" id="KW-1185">Reference proteome</keyword>
<proteinExistence type="predicted"/>
<name>A0A5N4D6S6_CAMDR</name>
<protein>
    <submittedName>
        <fullName evidence="2">Uncharacterized protein</fullName>
    </submittedName>
</protein>
<reference evidence="2 3" key="1">
    <citation type="journal article" date="2019" name="Mol. Ecol. Resour.">
        <title>Improving Illumina assemblies with Hi-C and long reads: an example with the North African dromedary.</title>
        <authorList>
            <person name="Elbers J.P."/>
            <person name="Rogers M.F."/>
            <person name="Perelman P.L."/>
            <person name="Proskuryakova A.A."/>
            <person name="Serdyukova N.A."/>
            <person name="Johnson W.E."/>
            <person name="Horin P."/>
            <person name="Corander J."/>
            <person name="Murphy D."/>
            <person name="Burger P.A."/>
        </authorList>
    </citation>
    <scope>NUCLEOTIDE SEQUENCE [LARGE SCALE GENOMIC DNA]</scope>
    <source>
        <strain evidence="2">Drom800</strain>
        <tissue evidence="2">Blood</tissue>
    </source>
</reference>
<evidence type="ECO:0000313" key="3">
    <source>
        <dbReference type="Proteomes" id="UP000299084"/>
    </source>
</evidence>
<feature type="region of interest" description="Disordered" evidence="1">
    <location>
        <begin position="19"/>
        <end position="54"/>
    </location>
</feature>
<dbReference type="Proteomes" id="UP000299084">
    <property type="component" value="Unassembled WGS sequence"/>
</dbReference>
<gene>
    <name evidence="2" type="ORF">Cadr_000018041</name>
</gene>
<feature type="region of interest" description="Disordered" evidence="1">
    <location>
        <begin position="169"/>
        <end position="215"/>
    </location>
</feature>
<dbReference type="EMBL" id="JWIN03000015">
    <property type="protein sequence ID" value="KAB1266843.1"/>
    <property type="molecule type" value="Genomic_DNA"/>
</dbReference>
<organism evidence="2 3">
    <name type="scientific">Camelus dromedarius</name>
    <name type="common">Dromedary</name>
    <name type="synonym">Arabian camel</name>
    <dbReference type="NCBI Taxonomy" id="9838"/>
    <lineage>
        <taxon>Eukaryota</taxon>
        <taxon>Metazoa</taxon>
        <taxon>Chordata</taxon>
        <taxon>Craniata</taxon>
        <taxon>Vertebrata</taxon>
        <taxon>Euteleostomi</taxon>
        <taxon>Mammalia</taxon>
        <taxon>Eutheria</taxon>
        <taxon>Laurasiatheria</taxon>
        <taxon>Artiodactyla</taxon>
        <taxon>Tylopoda</taxon>
        <taxon>Camelidae</taxon>
        <taxon>Camelus</taxon>
    </lineage>
</organism>
<dbReference type="AlphaFoldDB" id="A0A5N4D6S6"/>
<feature type="compositionally biased region" description="Basic and acidic residues" evidence="1">
    <location>
        <begin position="31"/>
        <end position="42"/>
    </location>
</feature>
<sequence length="349" mass="38022">MAKGLLSLGEKIQLKRTPFKTRFRHLPQMSHRPDPAKPDRRPVSSSSSPSSFSSSSFSVLQVDQLQLPLHLHHLHLHPPHPLLSLALRQHGGAHVAVRFQGLVVWYPRRVRSPLGRSGDAGGAEGSGAPRALRLCPARWATLPRLWRLRHHGLLASCGASSGVVGPVSLPASGPQGDSRAWGTRRQAAVPRSARSWTQNKRKATRAPSAEGSRPFFTNGRALGGFTVLNNSARGDGQPLLHGHAAQRAERADSLQSPGGMSLAEFSYQVRRPHRVLLGYMRTRSCRTIGSAVQLHQTCMKGVVELRLEHAQPCPGLSFQAHLARSALRRDRDSCVTLLGTCRLAQADQA</sequence>
<comment type="caution">
    <text evidence="2">The sequence shown here is derived from an EMBL/GenBank/DDBJ whole genome shotgun (WGS) entry which is preliminary data.</text>
</comment>
<evidence type="ECO:0000313" key="2">
    <source>
        <dbReference type="EMBL" id="KAB1266843.1"/>
    </source>
</evidence>
<evidence type="ECO:0000256" key="1">
    <source>
        <dbReference type="SAM" id="MobiDB-lite"/>
    </source>
</evidence>
<feature type="compositionally biased region" description="Low complexity" evidence="1">
    <location>
        <begin position="43"/>
        <end position="54"/>
    </location>
</feature>